<evidence type="ECO:0000313" key="1">
    <source>
        <dbReference type="EMBL" id="KAK6150212.1"/>
    </source>
</evidence>
<reference evidence="1 2" key="1">
    <citation type="journal article" date="2021" name="Comput. Struct. Biotechnol. J.">
        <title>De novo genome assembly of the potent medicinal plant Rehmannia glutinosa using nanopore technology.</title>
        <authorList>
            <person name="Ma L."/>
            <person name="Dong C."/>
            <person name="Song C."/>
            <person name="Wang X."/>
            <person name="Zheng X."/>
            <person name="Niu Y."/>
            <person name="Chen S."/>
            <person name="Feng W."/>
        </authorList>
    </citation>
    <scope>NUCLEOTIDE SEQUENCE [LARGE SCALE GENOMIC DNA]</scope>
    <source>
        <strain evidence="1">DH-2019</strain>
    </source>
</reference>
<comment type="caution">
    <text evidence="1">The sequence shown here is derived from an EMBL/GenBank/DDBJ whole genome shotgun (WGS) entry which is preliminary data.</text>
</comment>
<evidence type="ECO:0008006" key="3">
    <source>
        <dbReference type="Google" id="ProtNLM"/>
    </source>
</evidence>
<organism evidence="1 2">
    <name type="scientific">Rehmannia glutinosa</name>
    <name type="common">Chinese foxglove</name>
    <dbReference type="NCBI Taxonomy" id="99300"/>
    <lineage>
        <taxon>Eukaryota</taxon>
        <taxon>Viridiplantae</taxon>
        <taxon>Streptophyta</taxon>
        <taxon>Embryophyta</taxon>
        <taxon>Tracheophyta</taxon>
        <taxon>Spermatophyta</taxon>
        <taxon>Magnoliopsida</taxon>
        <taxon>eudicotyledons</taxon>
        <taxon>Gunneridae</taxon>
        <taxon>Pentapetalae</taxon>
        <taxon>asterids</taxon>
        <taxon>lamiids</taxon>
        <taxon>Lamiales</taxon>
        <taxon>Orobanchaceae</taxon>
        <taxon>Rehmannieae</taxon>
        <taxon>Rehmannia</taxon>
    </lineage>
</organism>
<dbReference type="EMBL" id="JABTTQ020000009">
    <property type="protein sequence ID" value="KAK6150212.1"/>
    <property type="molecule type" value="Genomic_DNA"/>
</dbReference>
<protein>
    <recommendedName>
        <fullName evidence="3">Protein PHLOEM PROTEIN 2-LIKE A9-like</fullName>
    </recommendedName>
</protein>
<name>A0ABR0WRT2_REHGL</name>
<dbReference type="PANTHER" id="PTHR32278:SF2">
    <property type="entry name" value="PROTEIN PHLOEM PROTEIN 2-LIKE A9"/>
    <property type="match status" value="1"/>
</dbReference>
<dbReference type="Pfam" id="PF14299">
    <property type="entry name" value="PP2"/>
    <property type="match status" value="1"/>
</dbReference>
<evidence type="ECO:0000313" key="2">
    <source>
        <dbReference type="Proteomes" id="UP001318860"/>
    </source>
</evidence>
<dbReference type="Proteomes" id="UP001318860">
    <property type="component" value="Unassembled WGS sequence"/>
</dbReference>
<gene>
    <name evidence="1" type="ORF">DH2020_017737</name>
</gene>
<dbReference type="PANTHER" id="PTHR32278">
    <property type="entry name" value="F-BOX DOMAIN-CONTAINING PROTEIN"/>
    <property type="match status" value="1"/>
</dbReference>
<keyword evidence="2" id="KW-1185">Reference proteome</keyword>
<proteinExistence type="predicted"/>
<sequence length="171" mass="19556">MASNASPHHLGNLSPKFIKDKQGKMIIQPKDLNIVWGGDNRYWNVPDKENLAAELYQVCWLEVTGSVNGTSPNKNYDVGFRLSLTPDAFGWGNAPIYIMVKRGKEGKFVWRKVFLNPNETNEFEITGRLMKAEKPVQDSNDEKLYFGLYEVWSGKWKGGLRIHHVFIIESP</sequence>
<accession>A0ABR0WRT2</accession>
<dbReference type="InterPro" id="IPR025886">
    <property type="entry name" value="PP2-like"/>
</dbReference>